<accession>A0A371F4H6</accession>
<name>A0A371F4H6_MUCPR</name>
<dbReference type="AlphaFoldDB" id="A0A371F4H6"/>
<sequence length="74" mass="8367">MIERELCITKYIDPMKDEKFSNQVAISHVGDLRDSSLICEATIKSTKLSMLKVTSDLMEESREGQKLGLYLLDG</sequence>
<reference evidence="1" key="1">
    <citation type="submission" date="2018-05" db="EMBL/GenBank/DDBJ databases">
        <title>Draft genome of Mucuna pruriens seed.</title>
        <authorList>
            <person name="Nnadi N.E."/>
            <person name="Vos R."/>
            <person name="Hasami M.H."/>
            <person name="Devisetty U.K."/>
            <person name="Aguiy J.C."/>
        </authorList>
    </citation>
    <scope>NUCLEOTIDE SEQUENCE [LARGE SCALE GENOMIC DNA]</scope>
    <source>
        <strain evidence="1">JCA_2017</strain>
    </source>
</reference>
<proteinExistence type="predicted"/>
<feature type="non-terminal residue" evidence="1">
    <location>
        <position position="1"/>
    </location>
</feature>
<dbReference type="OrthoDB" id="1435064at2759"/>
<comment type="caution">
    <text evidence="1">The sequence shown here is derived from an EMBL/GenBank/DDBJ whole genome shotgun (WGS) entry which is preliminary data.</text>
</comment>
<dbReference type="EMBL" id="QJKJ01010605">
    <property type="protein sequence ID" value="RDX73212.1"/>
    <property type="molecule type" value="Genomic_DNA"/>
</dbReference>
<keyword evidence="2" id="KW-1185">Reference proteome</keyword>
<evidence type="ECO:0000313" key="2">
    <source>
        <dbReference type="Proteomes" id="UP000257109"/>
    </source>
</evidence>
<organism evidence="1 2">
    <name type="scientific">Mucuna pruriens</name>
    <name type="common">Velvet bean</name>
    <name type="synonym">Dolichos pruriens</name>
    <dbReference type="NCBI Taxonomy" id="157652"/>
    <lineage>
        <taxon>Eukaryota</taxon>
        <taxon>Viridiplantae</taxon>
        <taxon>Streptophyta</taxon>
        <taxon>Embryophyta</taxon>
        <taxon>Tracheophyta</taxon>
        <taxon>Spermatophyta</taxon>
        <taxon>Magnoliopsida</taxon>
        <taxon>eudicotyledons</taxon>
        <taxon>Gunneridae</taxon>
        <taxon>Pentapetalae</taxon>
        <taxon>rosids</taxon>
        <taxon>fabids</taxon>
        <taxon>Fabales</taxon>
        <taxon>Fabaceae</taxon>
        <taxon>Papilionoideae</taxon>
        <taxon>50 kb inversion clade</taxon>
        <taxon>NPAAA clade</taxon>
        <taxon>indigoferoid/millettioid clade</taxon>
        <taxon>Phaseoleae</taxon>
        <taxon>Mucuna</taxon>
    </lineage>
</organism>
<evidence type="ECO:0000313" key="1">
    <source>
        <dbReference type="EMBL" id="RDX73212.1"/>
    </source>
</evidence>
<gene>
    <name evidence="1" type="ORF">CR513_47214</name>
</gene>
<protein>
    <submittedName>
        <fullName evidence="1">Uncharacterized protein</fullName>
    </submittedName>
</protein>
<dbReference type="Proteomes" id="UP000257109">
    <property type="component" value="Unassembled WGS sequence"/>
</dbReference>